<protein>
    <submittedName>
        <fullName evidence="2">Uncharacterized protein</fullName>
    </submittedName>
</protein>
<feature type="region of interest" description="Disordered" evidence="1">
    <location>
        <begin position="33"/>
        <end position="67"/>
    </location>
</feature>
<comment type="caution">
    <text evidence="2">The sequence shown here is derived from an EMBL/GenBank/DDBJ whole genome shotgun (WGS) entry which is preliminary data.</text>
</comment>
<name>A0AAW1XMG6_RUBAR</name>
<dbReference type="AlphaFoldDB" id="A0AAW1XMG6"/>
<sequence>MANARLARFITEVAPPQIVSVMRHRTSKVLDTITEEEREYGKPNDSLNSAPKGSASSSPSSPSFAAAAASARTDSKYFLKGVQRDLNTRIEVPKALLSAGVGFLFLSPLKKTLNQLSSSWMIPFLPSPSSVSPVLPQ</sequence>
<proteinExistence type="predicted"/>
<reference evidence="2 3" key="1">
    <citation type="journal article" date="2023" name="G3 (Bethesda)">
        <title>A chromosome-length genome assembly and annotation of blackberry (Rubus argutus, cv. 'Hillquist').</title>
        <authorList>
            <person name="Bruna T."/>
            <person name="Aryal R."/>
            <person name="Dudchenko O."/>
            <person name="Sargent D.J."/>
            <person name="Mead D."/>
            <person name="Buti M."/>
            <person name="Cavallini A."/>
            <person name="Hytonen T."/>
            <person name="Andres J."/>
            <person name="Pham M."/>
            <person name="Weisz D."/>
            <person name="Mascagni F."/>
            <person name="Usai G."/>
            <person name="Natali L."/>
            <person name="Bassil N."/>
            <person name="Fernandez G.E."/>
            <person name="Lomsadze A."/>
            <person name="Armour M."/>
            <person name="Olukolu B."/>
            <person name="Poorten T."/>
            <person name="Britton C."/>
            <person name="Davik J."/>
            <person name="Ashrafi H."/>
            <person name="Aiden E.L."/>
            <person name="Borodovsky M."/>
            <person name="Worthington M."/>
        </authorList>
    </citation>
    <scope>NUCLEOTIDE SEQUENCE [LARGE SCALE GENOMIC DNA]</scope>
    <source>
        <strain evidence="2">PI 553951</strain>
    </source>
</reference>
<accession>A0AAW1XMG6</accession>
<dbReference type="PANTHER" id="PTHR35101:SF12">
    <property type="entry name" value="OS02G0162600 PROTEIN"/>
    <property type="match status" value="1"/>
</dbReference>
<evidence type="ECO:0000256" key="1">
    <source>
        <dbReference type="SAM" id="MobiDB-lite"/>
    </source>
</evidence>
<gene>
    <name evidence="2" type="ORF">M0R45_013650</name>
</gene>
<dbReference type="PANTHER" id="PTHR35101">
    <property type="entry name" value="OS02G0162600 PROTEIN"/>
    <property type="match status" value="1"/>
</dbReference>
<dbReference type="Proteomes" id="UP001457282">
    <property type="component" value="Unassembled WGS sequence"/>
</dbReference>
<organism evidence="2 3">
    <name type="scientific">Rubus argutus</name>
    <name type="common">Southern blackberry</name>
    <dbReference type="NCBI Taxonomy" id="59490"/>
    <lineage>
        <taxon>Eukaryota</taxon>
        <taxon>Viridiplantae</taxon>
        <taxon>Streptophyta</taxon>
        <taxon>Embryophyta</taxon>
        <taxon>Tracheophyta</taxon>
        <taxon>Spermatophyta</taxon>
        <taxon>Magnoliopsida</taxon>
        <taxon>eudicotyledons</taxon>
        <taxon>Gunneridae</taxon>
        <taxon>Pentapetalae</taxon>
        <taxon>rosids</taxon>
        <taxon>fabids</taxon>
        <taxon>Rosales</taxon>
        <taxon>Rosaceae</taxon>
        <taxon>Rosoideae</taxon>
        <taxon>Rosoideae incertae sedis</taxon>
        <taxon>Rubus</taxon>
    </lineage>
</organism>
<evidence type="ECO:0000313" key="3">
    <source>
        <dbReference type="Proteomes" id="UP001457282"/>
    </source>
</evidence>
<dbReference type="EMBL" id="JBEDUW010000003">
    <property type="protein sequence ID" value="KAK9936827.1"/>
    <property type="molecule type" value="Genomic_DNA"/>
</dbReference>
<keyword evidence="3" id="KW-1185">Reference proteome</keyword>
<evidence type="ECO:0000313" key="2">
    <source>
        <dbReference type="EMBL" id="KAK9936827.1"/>
    </source>
</evidence>
<feature type="compositionally biased region" description="Low complexity" evidence="1">
    <location>
        <begin position="49"/>
        <end position="67"/>
    </location>
</feature>